<evidence type="ECO:0000313" key="3">
    <source>
        <dbReference type="Proteomes" id="UP000829517"/>
    </source>
</evidence>
<reference evidence="2 3" key="1">
    <citation type="submission" date="2021-01" db="EMBL/GenBank/DDBJ databases">
        <title>Genome sequencing of Joostella atrarenae M1-2 (= KCTC 23194).</title>
        <authorList>
            <person name="Zakaria M.R."/>
            <person name="Lam M.Q."/>
            <person name="Chong C.S."/>
        </authorList>
    </citation>
    <scope>NUCLEOTIDE SEQUENCE [LARGE SCALE GENOMIC DNA]</scope>
    <source>
        <strain evidence="2 3">M1-2</strain>
    </source>
</reference>
<gene>
    <name evidence="2" type="ORF">JM658_14455</name>
</gene>
<comment type="caution">
    <text evidence="2">The sequence shown here is derived from an EMBL/GenBank/DDBJ whole genome shotgun (WGS) entry which is preliminary data.</text>
</comment>
<keyword evidence="3" id="KW-1185">Reference proteome</keyword>
<proteinExistence type="predicted"/>
<feature type="transmembrane region" description="Helical" evidence="1">
    <location>
        <begin position="46"/>
        <end position="65"/>
    </location>
</feature>
<dbReference type="EMBL" id="JAETXX010000011">
    <property type="protein sequence ID" value="MCF8716035.1"/>
    <property type="molecule type" value="Genomic_DNA"/>
</dbReference>
<sequence length="239" mass="27150">MSLNPLNNHIKKTLEERKINPSKDAWERLESKLNTDGNSKRKSIAMVYWVAAVFVVILVSSIYLINSSNQDIHLEVVKQNVQDPIEEPIKKNPEILNEQIIEASNSMATKKSVSDELNENKASQSKKAIEYVEDGTSVLVAERKKETIESDKINDVASKIIELKEGTSVTDEEINALLLEAQKSIYKERIHNKRPDSLSAMALLDEVETELDQSFKEKVFEVIKERLMRVKSAVADRNQ</sequence>
<dbReference type="Proteomes" id="UP000829517">
    <property type="component" value="Unassembled WGS sequence"/>
</dbReference>
<organism evidence="2 3">
    <name type="scientific">Joostella atrarenae</name>
    <dbReference type="NCBI Taxonomy" id="679257"/>
    <lineage>
        <taxon>Bacteria</taxon>
        <taxon>Pseudomonadati</taxon>
        <taxon>Bacteroidota</taxon>
        <taxon>Flavobacteriia</taxon>
        <taxon>Flavobacteriales</taxon>
        <taxon>Flavobacteriaceae</taxon>
        <taxon>Joostella</taxon>
    </lineage>
</organism>
<evidence type="ECO:0000313" key="2">
    <source>
        <dbReference type="EMBL" id="MCF8716035.1"/>
    </source>
</evidence>
<name>A0ABS9J6I0_9FLAO</name>
<keyword evidence="1" id="KW-1133">Transmembrane helix</keyword>
<evidence type="ECO:0008006" key="4">
    <source>
        <dbReference type="Google" id="ProtNLM"/>
    </source>
</evidence>
<accession>A0ABS9J6I0</accession>
<evidence type="ECO:0000256" key="1">
    <source>
        <dbReference type="SAM" id="Phobius"/>
    </source>
</evidence>
<dbReference type="RefSeq" id="WP_236960000.1">
    <property type="nucleotide sequence ID" value="NZ_JAETXX010000011.1"/>
</dbReference>
<keyword evidence="1" id="KW-0812">Transmembrane</keyword>
<protein>
    <recommendedName>
        <fullName evidence="4">Anti-sigma factor</fullName>
    </recommendedName>
</protein>
<keyword evidence="1" id="KW-0472">Membrane</keyword>